<dbReference type="GO" id="GO:0015031">
    <property type="term" value="P:protein transport"/>
    <property type="evidence" value="ECO:0007669"/>
    <property type="project" value="UniProtKB-KW"/>
</dbReference>
<keyword evidence="1" id="KW-0813">Transport</keyword>
<evidence type="ECO:0000313" key="7">
    <source>
        <dbReference type="Proteomes" id="UP000271098"/>
    </source>
</evidence>
<evidence type="ECO:0000256" key="1">
    <source>
        <dbReference type="ARBA" id="ARBA00022448"/>
    </source>
</evidence>
<dbReference type="GO" id="GO:0032456">
    <property type="term" value="P:endocytic recycling"/>
    <property type="evidence" value="ECO:0007669"/>
    <property type="project" value="InterPro"/>
</dbReference>
<evidence type="ECO:0000313" key="6">
    <source>
        <dbReference type="EMBL" id="VDN27020.1"/>
    </source>
</evidence>
<dbReference type="GO" id="GO:1990745">
    <property type="term" value="C:EARP complex"/>
    <property type="evidence" value="ECO:0007669"/>
    <property type="project" value="InterPro"/>
</dbReference>
<reference evidence="8" key="1">
    <citation type="submission" date="2016-06" db="UniProtKB">
        <authorList>
            <consortium name="WormBaseParasite"/>
        </authorList>
    </citation>
    <scope>IDENTIFICATION</scope>
</reference>
<accession>A0A183E4T3</accession>
<evidence type="ECO:0000256" key="4">
    <source>
        <dbReference type="SAM" id="Coils"/>
    </source>
</evidence>
<reference evidence="6 7" key="2">
    <citation type="submission" date="2018-11" db="EMBL/GenBank/DDBJ databases">
        <authorList>
            <consortium name="Pathogen Informatics"/>
        </authorList>
    </citation>
    <scope>NUCLEOTIDE SEQUENCE [LARGE SCALE GENOMIC DNA]</scope>
</reference>
<evidence type="ECO:0000256" key="2">
    <source>
        <dbReference type="ARBA" id="ARBA00022927"/>
    </source>
</evidence>
<gene>
    <name evidence="6" type="ORF">GPUH_LOCUS15971</name>
</gene>
<dbReference type="Proteomes" id="UP000271098">
    <property type="component" value="Unassembled WGS sequence"/>
</dbReference>
<dbReference type="InterPro" id="IPR019515">
    <property type="entry name" value="VPS54_N"/>
</dbReference>
<dbReference type="GO" id="GO:0000149">
    <property type="term" value="F:SNARE binding"/>
    <property type="evidence" value="ECO:0007669"/>
    <property type="project" value="TreeGrafter"/>
</dbReference>
<protein>
    <submittedName>
        <fullName evidence="8">Vps54_N domain-containing protein</fullName>
    </submittedName>
</protein>
<keyword evidence="7" id="KW-1185">Reference proteome</keyword>
<dbReference type="PANTHER" id="PTHR13258">
    <property type="entry name" value="SYNDETIN"/>
    <property type="match status" value="1"/>
</dbReference>
<dbReference type="AlphaFoldDB" id="A0A183E4T3"/>
<dbReference type="OrthoDB" id="10263345at2759"/>
<feature type="domain" description="Vacuolar protein sorting-associated protein 54 N-terminal" evidence="5">
    <location>
        <begin position="29"/>
        <end position="302"/>
    </location>
</feature>
<dbReference type="EMBL" id="UYRT01083130">
    <property type="protein sequence ID" value="VDN27020.1"/>
    <property type="molecule type" value="Genomic_DNA"/>
</dbReference>
<evidence type="ECO:0000256" key="3">
    <source>
        <dbReference type="ARBA" id="ARBA00023054"/>
    </source>
</evidence>
<name>A0A183E4T3_9BILA</name>
<keyword evidence="3 4" id="KW-0175">Coiled coil</keyword>
<feature type="coiled-coil region" evidence="4">
    <location>
        <begin position="58"/>
        <end position="85"/>
    </location>
</feature>
<evidence type="ECO:0000313" key="8">
    <source>
        <dbReference type="WBParaSite" id="GPUH_0001599601-mRNA-1"/>
    </source>
</evidence>
<dbReference type="GO" id="GO:0005829">
    <property type="term" value="C:cytosol"/>
    <property type="evidence" value="ECO:0007669"/>
    <property type="project" value="GOC"/>
</dbReference>
<dbReference type="GO" id="GO:0042147">
    <property type="term" value="P:retrograde transport, endosome to Golgi"/>
    <property type="evidence" value="ECO:0007669"/>
    <property type="project" value="InterPro"/>
</dbReference>
<dbReference type="PANTHER" id="PTHR13258:SF0">
    <property type="entry name" value="SYNDETIN"/>
    <property type="match status" value="1"/>
</dbReference>
<dbReference type="Pfam" id="PF10475">
    <property type="entry name" value="Vps54_N"/>
    <property type="match status" value="1"/>
</dbReference>
<sequence length="304" mass="34427">MLIEENGQIMLQTHAASLAVDSVKESEILECIEAAYFIEEGFDATDYELKKVVAGEGLEDLGGEMEKLKQQLQVVSRRISALIVQNSPSYSAQLKDIGEMQANLSSILSAVQNIRRKLARAKCESRNGLEILANCRNRKFLRKLSASLKAIKTLHEAQFQIKDLIQEGNFPAAIAVCREAQKATTSFSHFNCIKYFFSLNYYTLFLKQYRELSVKLEEALEEIEMNLDNALASLTVVFDVDRYAMVHLAYKMLNKVEESALRIVGFTRATLESSARTVLIDKISLDKIEMKLNEVSYEQICEVR</sequence>
<dbReference type="InterPro" id="IPR040047">
    <property type="entry name" value="VPS50"/>
</dbReference>
<organism evidence="8">
    <name type="scientific">Gongylonema pulchrum</name>
    <dbReference type="NCBI Taxonomy" id="637853"/>
    <lineage>
        <taxon>Eukaryota</taxon>
        <taxon>Metazoa</taxon>
        <taxon>Ecdysozoa</taxon>
        <taxon>Nematoda</taxon>
        <taxon>Chromadorea</taxon>
        <taxon>Rhabditida</taxon>
        <taxon>Spirurina</taxon>
        <taxon>Spiruromorpha</taxon>
        <taxon>Spiruroidea</taxon>
        <taxon>Gongylonematidae</taxon>
        <taxon>Gongylonema</taxon>
    </lineage>
</organism>
<proteinExistence type="predicted"/>
<keyword evidence="2" id="KW-0653">Protein transport</keyword>
<dbReference type="WBParaSite" id="GPUH_0001599601-mRNA-1">
    <property type="protein sequence ID" value="GPUH_0001599601-mRNA-1"/>
    <property type="gene ID" value="GPUH_0001599601"/>
</dbReference>
<evidence type="ECO:0000259" key="5">
    <source>
        <dbReference type="Pfam" id="PF10475"/>
    </source>
</evidence>
<feature type="coiled-coil region" evidence="4">
    <location>
        <begin position="206"/>
        <end position="233"/>
    </location>
</feature>